<feature type="compositionally biased region" description="Acidic residues" evidence="1">
    <location>
        <begin position="400"/>
        <end position="413"/>
    </location>
</feature>
<dbReference type="Pfam" id="PF01590">
    <property type="entry name" value="GAF"/>
    <property type="match status" value="1"/>
</dbReference>
<organism evidence="3 4">
    <name type="scientific">Actinoalloteichus caeruleus DSM 43889</name>
    <dbReference type="NCBI Taxonomy" id="1120930"/>
    <lineage>
        <taxon>Bacteria</taxon>
        <taxon>Bacillati</taxon>
        <taxon>Actinomycetota</taxon>
        <taxon>Actinomycetes</taxon>
        <taxon>Pseudonocardiales</taxon>
        <taxon>Pseudonocardiaceae</taxon>
        <taxon>Actinoalloteichus</taxon>
        <taxon>Actinoalloteichus cyanogriseus</taxon>
    </lineage>
</organism>
<evidence type="ECO:0000313" key="3">
    <source>
        <dbReference type="EMBL" id="MCP2332874.1"/>
    </source>
</evidence>
<dbReference type="GO" id="GO:0016301">
    <property type="term" value="F:kinase activity"/>
    <property type="evidence" value="ECO:0007669"/>
    <property type="project" value="UniProtKB-KW"/>
</dbReference>
<evidence type="ECO:0000256" key="1">
    <source>
        <dbReference type="SAM" id="MobiDB-lite"/>
    </source>
</evidence>
<dbReference type="Pfam" id="PF02518">
    <property type="entry name" value="HATPase_c"/>
    <property type="match status" value="1"/>
</dbReference>
<protein>
    <submittedName>
        <fullName evidence="3">Two-component system, LytT family, sensor kinase</fullName>
    </submittedName>
</protein>
<dbReference type="InterPro" id="IPR036890">
    <property type="entry name" value="HATPase_C_sf"/>
</dbReference>
<gene>
    <name evidence="3" type="ORF">G443_003144</name>
</gene>
<reference evidence="3 4" key="1">
    <citation type="submission" date="2022-06" db="EMBL/GenBank/DDBJ databases">
        <title>Genomic Encyclopedia of Type Strains, Phase I: the one thousand microbial genomes (KMG-I) project.</title>
        <authorList>
            <person name="Kyrpides N."/>
        </authorList>
    </citation>
    <scope>NUCLEOTIDE SEQUENCE [LARGE SCALE GENOMIC DNA]</scope>
    <source>
        <strain evidence="3 4">DSM 43889</strain>
    </source>
</reference>
<dbReference type="SMART" id="SM00387">
    <property type="entry name" value="HATPase_c"/>
    <property type="match status" value="1"/>
</dbReference>
<accession>A0ABT1JK30</accession>
<comment type="caution">
    <text evidence="3">The sequence shown here is derived from an EMBL/GenBank/DDBJ whole genome shotgun (WGS) entry which is preliminary data.</text>
</comment>
<dbReference type="InterPro" id="IPR010559">
    <property type="entry name" value="Sig_transdc_His_kin_internal"/>
</dbReference>
<name>A0ABT1JK30_ACTCY</name>
<sequence length="500" mass="53847">MTERTVLTTLAVIGVLGMFVMLCRARRVSTSVEDATLAALHRVSAAGPALRSGLTLEATDRATPHLRQLLNCVAIGLADESGLLSWDGEANHHYQDLSTAIDVVVSTGKREHVNHGDLDCDRRSCPMRHALVVPLTVEGEVLGALVVIAANGGKRLIRASTELAHYVSGQLELAELQESRERLARAEVQALRAQISPHFVYNALNTISSLVRTDPDEARDLLQDFAEFTGYAFRATGMFTTLAEELRNVDRYLTLERARYGEDRLRVQLRIAPEVLPVVVPFLVLQPLVENAVRHGLAGKKGGGTVTVAATDVGSEALISVEDDGIGMDPARLNRELATAHLTGAHVGLGNIHDRMQSVFGDQYGLVVETNVGAGMRVMLRVPKFAPGVRPETPPLSEPEPLDDLGPDPELGGEAEGRAPVSAPRPEWTGGLAERVEVSLPPRREGAGHDLPRRRQPAEDQVSGDPAVRGERARERAAASRFRGATTSADHAPPPDAESP</sequence>
<feature type="compositionally biased region" description="Basic and acidic residues" evidence="1">
    <location>
        <begin position="468"/>
        <end position="478"/>
    </location>
</feature>
<keyword evidence="3" id="KW-0808">Transferase</keyword>
<proteinExistence type="predicted"/>
<dbReference type="PANTHER" id="PTHR34220:SF7">
    <property type="entry name" value="SENSOR HISTIDINE KINASE YPDA"/>
    <property type="match status" value="1"/>
</dbReference>
<feature type="domain" description="Histidine kinase/HSP90-like ATPase" evidence="2">
    <location>
        <begin position="276"/>
        <end position="384"/>
    </location>
</feature>
<dbReference type="Pfam" id="PF06580">
    <property type="entry name" value="His_kinase"/>
    <property type="match status" value="1"/>
</dbReference>
<dbReference type="Proteomes" id="UP000791080">
    <property type="component" value="Unassembled WGS sequence"/>
</dbReference>
<dbReference type="InterPro" id="IPR003594">
    <property type="entry name" value="HATPase_dom"/>
</dbReference>
<keyword evidence="3" id="KW-0418">Kinase</keyword>
<dbReference type="PANTHER" id="PTHR34220">
    <property type="entry name" value="SENSOR HISTIDINE KINASE YPDA"/>
    <property type="match status" value="1"/>
</dbReference>
<dbReference type="EMBL" id="AUBJ02000001">
    <property type="protein sequence ID" value="MCP2332874.1"/>
    <property type="molecule type" value="Genomic_DNA"/>
</dbReference>
<feature type="compositionally biased region" description="Basic and acidic residues" evidence="1">
    <location>
        <begin position="434"/>
        <end position="458"/>
    </location>
</feature>
<dbReference type="InterPro" id="IPR050640">
    <property type="entry name" value="Bact_2-comp_sensor_kinase"/>
</dbReference>
<evidence type="ECO:0000313" key="4">
    <source>
        <dbReference type="Proteomes" id="UP000791080"/>
    </source>
</evidence>
<dbReference type="InterPro" id="IPR003018">
    <property type="entry name" value="GAF"/>
</dbReference>
<keyword evidence="4" id="KW-1185">Reference proteome</keyword>
<dbReference type="SUPFAM" id="SSF55874">
    <property type="entry name" value="ATPase domain of HSP90 chaperone/DNA topoisomerase II/histidine kinase"/>
    <property type="match status" value="1"/>
</dbReference>
<dbReference type="SUPFAM" id="SSF55781">
    <property type="entry name" value="GAF domain-like"/>
    <property type="match status" value="1"/>
</dbReference>
<dbReference type="Gene3D" id="3.30.565.10">
    <property type="entry name" value="Histidine kinase-like ATPase, C-terminal domain"/>
    <property type="match status" value="1"/>
</dbReference>
<evidence type="ECO:0000259" key="2">
    <source>
        <dbReference type="SMART" id="SM00387"/>
    </source>
</evidence>
<dbReference type="InterPro" id="IPR029016">
    <property type="entry name" value="GAF-like_dom_sf"/>
</dbReference>
<feature type="region of interest" description="Disordered" evidence="1">
    <location>
        <begin position="386"/>
        <end position="500"/>
    </location>
</feature>
<dbReference type="Gene3D" id="3.30.450.40">
    <property type="match status" value="1"/>
</dbReference>